<comment type="caution">
    <text evidence="2">The sequence shown here is derived from an EMBL/GenBank/DDBJ whole genome shotgun (WGS) entry which is preliminary data.</text>
</comment>
<dbReference type="OrthoDB" id="3508621at2759"/>
<feature type="compositionally biased region" description="Polar residues" evidence="1">
    <location>
        <begin position="146"/>
        <end position="164"/>
    </location>
</feature>
<evidence type="ECO:0000313" key="2">
    <source>
        <dbReference type="EMBL" id="KAJ5106012.1"/>
    </source>
</evidence>
<accession>A0A9W9FUK2</accession>
<dbReference type="RefSeq" id="XP_056515008.1">
    <property type="nucleotide sequence ID" value="XM_056653941.1"/>
</dbReference>
<evidence type="ECO:0000313" key="3">
    <source>
        <dbReference type="Proteomes" id="UP001141434"/>
    </source>
</evidence>
<dbReference type="Proteomes" id="UP001141434">
    <property type="component" value="Unassembled WGS sequence"/>
</dbReference>
<dbReference type="EMBL" id="JAPMSZ010000004">
    <property type="protein sequence ID" value="KAJ5106012.1"/>
    <property type="molecule type" value="Genomic_DNA"/>
</dbReference>
<feature type="region of interest" description="Disordered" evidence="1">
    <location>
        <begin position="141"/>
        <end position="196"/>
    </location>
</feature>
<evidence type="ECO:0000256" key="1">
    <source>
        <dbReference type="SAM" id="MobiDB-lite"/>
    </source>
</evidence>
<proteinExistence type="predicted"/>
<sequence>MNDLNSPPTKPDEWESTARRWGVADRTIHKINLYSASKLQPEQFLMLRILWQELDYTHLDLANFGLTKWVEEASHILHGYQPWQDYYSKFNDRRLQGTFALPRFYQKQASRVSQDTCKFDVTAVPSPISKHTRQQAKINAGVSKLSLETPSKQPKTPRTPTSGWSLDDEHDLLESDDTPPEQRSYGPEELLDKDYPKTKDEQIVNTALIDFLNAFIVHLDLPVQWSLYRKPFTANFNMASLEARTDGCLEENDAKAKVHALVEVKPLLRIKAPLAIAMQEAAQMVAWIKSVPDPVGFKYSCGGRLHVSQDRNEIYIIFAEYDETYVKYLNNTLEERENPGFMKMHQFGPWDTTRASDMKKVGPILLGIALRGRAECQAGKPRR</sequence>
<gene>
    <name evidence="2" type="ORF">NUU61_003359</name>
</gene>
<protein>
    <submittedName>
        <fullName evidence="2">Uncharacterized protein</fullName>
    </submittedName>
</protein>
<reference evidence="2" key="2">
    <citation type="journal article" date="2023" name="IMA Fungus">
        <title>Comparative genomic study of the Penicillium genus elucidates a diverse pangenome and 15 lateral gene transfer events.</title>
        <authorList>
            <person name="Petersen C."/>
            <person name="Sorensen T."/>
            <person name="Nielsen M.R."/>
            <person name="Sondergaard T.E."/>
            <person name="Sorensen J.L."/>
            <person name="Fitzpatrick D.A."/>
            <person name="Frisvad J.C."/>
            <person name="Nielsen K.L."/>
        </authorList>
    </citation>
    <scope>NUCLEOTIDE SEQUENCE</scope>
    <source>
        <strain evidence="2">IBT 34128</strain>
    </source>
</reference>
<keyword evidence="3" id="KW-1185">Reference proteome</keyword>
<dbReference type="GeneID" id="81393109"/>
<reference evidence="2" key="1">
    <citation type="submission" date="2022-11" db="EMBL/GenBank/DDBJ databases">
        <authorList>
            <person name="Petersen C."/>
        </authorList>
    </citation>
    <scope>NUCLEOTIDE SEQUENCE</scope>
    <source>
        <strain evidence="2">IBT 34128</strain>
    </source>
</reference>
<name>A0A9W9FUK2_9EURO</name>
<feature type="compositionally biased region" description="Acidic residues" evidence="1">
    <location>
        <begin position="166"/>
        <end position="179"/>
    </location>
</feature>
<organism evidence="2 3">
    <name type="scientific">Penicillium alfredii</name>
    <dbReference type="NCBI Taxonomy" id="1506179"/>
    <lineage>
        <taxon>Eukaryota</taxon>
        <taxon>Fungi</taxon>
        <taxon>Dikarya</taxon>
        <taxon>Ascomycota</taxon>
        <taxon>Pezizomycotina</taxon>
        <taxon>Eurotiomycetes</taxon>
        <taxon>Eurotiomycetidae</taxon>
        <taxon>Eurotiales</taxon>
        <taxon>Aspergillaceae</taxon>
        <taxon>Penicillium</taxon>
    </lineage>
</organism>
<dbReference type="AlphaFoldDB" id="A0A9W9FUK2"/>